<name>A0ABQ0LEU5_MYCCL</name>
<dbReference type="PROSITE" id="PS50007">
    <property type="entry name" value="PIPLC_X_DOMAIN"/>
    <property type="match status" value="1"/>
</dbReference>
<organism evidence="1 2">
    <name type="scientific">Mycena chlorophos</name>
    <name type="common">Agaric fungus</name>
    <name type="synonym">Agaricus chlorophos</name>
    <dbReference type="NCBI Taxonomy" id="658473"/>
    <lineage>
        <taxon>Eukaryota</taxon>
        <taxon>Fungi</taxon>
        <taxon>Dikarya</taxon>
        <taxon>Basidiomycota</taxon>
        <taxon>Agaricomycotina</taxon>
        <taxon>Agaricomycetes</taxon>
        <taxon>Agaricomycetidae</taxon>
        <taxon>Agaricales</taxon>
        <taxon>Marasmiineae</taxon>
        <taxon>Mycenaceae</taxon>
        <taxon>Mycena</taxon>
    </lineage>
</organism>
<evidence type="ECO:0000313" key="2">
    <source>
        <dbReference type="Proteomes" id="UP000815677"/>
    </source>
</evidence>
<proteinExistence type="predicted"/>
<gene>
    <name evidence="1" type="ORF">MCHLO_06933</name>
</gene>
<dbReference type="SUPFAM" id="SSF52047">
    <property type="entry name" value="RNI-like"/>
    <property type="match status" value="1"/>
</dbReference>
<dbReference type="Proteomes" id="UP000815677">
    <property type="component" value="Unassembled WGS sequence"/>
</dbReference>
<dbReference type="InterPro" id="IPR032675">
    <property type="entry name" value="LRR_dom_sf"/>
</dbReference>
<keyword evidence="2" id="KW-1185">Reference proteome</keyword>
<sequence>MHQCWYISEVLERMCFYLMLDESRTGRTTLAALARTCKAFADPAGEKLWYQLQKLEHLLRCLPQDCWEDFSFEIKAHGRTFTFNTIRFTRELTDADWKSVEKPRAWIREFLHKSWYSNLSVPHAAMLDSIEGSLGQRLLPNLRVLHWAPPEHCNNTEFVRWVQLLVGPHLTDLTLQNPSFTSSTEAELLIDVDVPFSRLKSLDLDIQRANIPSLLSVSSLFATNLSAIEELALPRVSATAWKHLASLPRLRKLHLYAPQAGDLGTPSSRLPSNPPPFTCLRKLYISNTAIATALELLTSVPKWTLEHLVIGSDPKGFKPEGPGMAKLLYTAVASHCASDRLDFLLLGPHCGDAEIEDPPRAALAEYTLAGDSLSRLFPFSNLVRIMLRPPAGFTIDDTVIRDLASAWSVVETLHLSSGSGVHSPPPATTLNALRLLAGHCPYLRELMLPINALDVPAFSSYRNHRITQTALAVLDVAISPIDDSLAVARFISGHFTVIESLDTSSAWRWDDENYEYRYEEERAERRYHQRWMEVQMMLLYSEIVRGEERCWAGDDSGGKVG</sequence>
<dbReference type="Gene3D" id="3.80.10.10">
    <property type="entry name" value="Ribonuclease Inhibitor"/>
    <property type="match status" value="1"/>
</dbReference>
<evidence type="ECO:0008006" key="3">
    <source>
        <dbReference type="Google" id="ProtNLM"/>
    </source>
</evidence>
<protein>
    <recommendedName>
        <fullName evidence="3">F-box domain-containing protein</fullName>
    </recommendedName>
</protein>
<accession>A0ABQ0LEU5</accession>
<evidence type="ECO:0000313" key="1">
    <source>
        <dbReference type="EMBL" id="GAT49633.1"/>
    </source>
</evidence>
<reference evidence="1" key="1">
    <citation type="submission" date="2014-09" db="EMBL/GenBank/DDBJ databases">
        <title>Genome sequence of the luminous mushroom Mycena chlorophos for searching fungal bioluminescence genes.</title>
        <authorList>
            <person name="Tanaka Y."/>
            <person name="Kasuga D."/>
            <person name="Oba Y."/>
            <person name="Hase S."/>
            <person name="Sato K."/>
            <person name="Oba Y."/>
            <person name="Sakakibara Y."/>
        </authorList>
    </citation>
    <scope>NUCLEOTIDE SEQUENCE</scope>
</reference>
<dbReference type="EMBL" id="DF845730">
    <property type="protein sequence ID" value="GAT49633.1"/>
    <property type="molecule type" value="Genomic_DNA"/>
</dbReference>